<gene>
    <name evidence="2" type="ORF">LCGC14_2697320</name>
</gene>
<keyword evidence="1" id="KW-0812">Transmembrane</keyword>
<evidence type="ECO:0000313" key="2">
    <source>
        <dbReference type="EMBL" id="KKK92996.1"/>
    </source>
</evidence>
<keyword evidence="1" id="KW-1133">Transmembrane helix</keyword>
<feature type="transmembrane region" description="Helical" evidence="1">
    <location>
        <begin position="12"/>
        <end position="31"/>
    </location>
</feature>
<proteinExistence type="predicted"/>
<feature type="non-terminal residue" evidence="2">
    <location>
        <position position="1"/>
    </location>
</feature>
<dbReference type="AlphaFoldDB" id="A0A0F9C8L9"/>
<evidence type="ECO:0000256" key="1">
    <source>
        <dbReference type="SAM" id="Phobius"/>
    </source>
</evidence>
<organism evidence="2">
    <name type="scientific">marine sediment metagenome</name>
    <dbReference type="NCBI Taxonomy" id="412755"/>
    <lineage>
        <taxon>unclassified sequences</taxon>
        <taxon>metagenomes</taxon>
        <taxon>ecological metagenomes</taxon>
    </lineage>
</organism>
<sequence length="38" mass="4168">VKPVIPIGAKMIEAFTVLVLIYSAVRLVVLVKKFVKGK</sequence>
<dbReference type="EMBL" id="LAZR01047963">
    <property type="protein sequence ID" value="KKK92996.1"/>
    <property type="molecule type" value="Genomic_DNA"/>
</dbReference>
<name>A0A0F9C8L9_9ZZZZ</name>
<accession>A0A0F9C8L9</accession>
<comment type="caution">
    <text evidence="2">The sequence shown here is derived from an EMBL/GenBank/DDBJ whole genome shotgun (WGS) entry which is preliminary data.</text>
</comment>
<keyword evidence="1" id="KW-0472">Membrane</keyword>
<protein>
    <submittedName>
        <fullName evidence="2">Uncharacterized protein</fullName>
    </submittedName>
</protein>
<reference evidence="2" key="1">
    <citation type="journal article" date="2015" name="Nature">
        <title>Complex archaea that bridge the gap between prokaryotes and eukaryotes.</title>
        <authorList>
            <person name="Spang A."/>
            <person name="Saw J.H."/>
            <person name="Jorgensen S.L."/>
            <person name="Zaremba-Niedzwiedzka K."/>
            <person name="Martijn J."/>
            <person name="Lind A.E."/>
            <person name="van Eijk R."/>
            <person name="Schleper C."/>
            <person name="Guy L."/>
            <person name="Ettema T.J."/>
        </authorList>
    </citation>
    <scope>NUCLEOTIDE SEQUENCE</scope>
</reference>